<accession>A0A0Q3TMD2</accession>
<dbReference type="PROSITE" id="PS50027">
    <property type="entry name" value="EGF_LAM_2"/>
    <property type="match status" value="1"/>
</dbReference>
<reference evidence="9 10" key="1">
    <citation type="submission" date="2015-10" db="EMBL/GenBank/DDBJ databases">
        <authorList>
            <person name="Gilbert D.G."/>
        </authorList>
    </citation>
    <scope>NUCLEOTIDE SEQUENCE [LARGE SCALE GENOMIC DNA]</scope>
    <source>
        <strain evidence="9">FVVF132</strain>
    </source>
</reference>
<dbReference type="PROSITE" id="PS01248">
    <property type="entry name" value="EGF_LAM_1"/>
    <property type="match status" value="1"/>
</dbReference>
<evidence type="ECO:0000313" key="10">
    <source>
        <dbReference type="Proteomes" id="UP000051836"/>
    </source>
</evidence>
<dbReference type="CDD" id="cd00055">
    <property type="entry name" value="EGF_Lam"/>
    <property type="match status" value="1"/>
</dbReference>
<dbReference type="InterPro" id="IPR051568">
    <property type="entry name" value="LZTR1/Attractin"/>
</dbReference>
<dbReference type="Gene3D" id="2.10.25.10">
    <property type="entry name" value="Laminin"/>
    <property type="match status" value="1"/>
</dbReference>
<feature type="domain" description="Laminin EGF-like" evidence="8">
    <location>
        <begin position="277"/>
        <end position="322"/>
    </location>
</feature>
<evidence type="ECO:0000256" key="1">
    <source>
        <dbReference type="ARBA" id="ARBA00022441"/>
    </source>
</evidence>
<keyword evidence="6 7" id="KW-0424">Laminin EGF-like domain</keyword>
<dbReference type="AlphaFoldDB" id="A0A0Q3TMD2"/>
<evidence type="ECO:0000259" key="8">
    <source>
        <dbReference type="PROSITE" id="PS50027"/>
    </source>
</evidence>
<comment type="caution">
    <text evidence="7">Lacks conserved residue(s) required for the propagation of feature annotation.</text>
</comment>
<dbReference type="SMART" id="SM00034">
    <property type="entry name" value="CLECT"/>
    <property type="match status" value="1"/>
</dbReference>
<keyword evidence="4 7" id="KW-1015">Disulfide bond</keyword>
<feature type="disulfide bond" evidence="7">
    <location>
        <begin position="306"/>
        <end position="320"/>
    </location>
</feature>
<dbReference type="InterPro" id="IPR016186">
    <property type="entry name" value="C-type_lectin-like/link_sf"/>
</dbReference>
<dbReference type="InterPro" id="IPR016201">
    <property type="entry name" value="PSI"/>
</dbReference>
<dbReference type="FunFam" id="2.10.25.10:FF:000079">
    <property type="entry name" value="Attractin like 1"/>
    <property type="match status" value="1"/>
</dbReference>
<evidence type="ECO:0000256" key="7">
    <source>
        <dbReference type="PROSITE-ProRule" id="PRU00460"/>
    </source>
</evidence>
<dbReference type="SMART" id="SM00180">
    <property type="entry name" value="EGF_Lam"/>
    <property type="match status" value="1"/>
</dbReference>
<dbReference type="SUPFAM" id="SSF57196">
    <property type="entry name" value="EGF/Laminin"/>
    <property type="match status" value="1"/>
</dbReference>
<keyword evidence="1" id="KW-0880">Kelch repeat</keyword>
<keyword evidence="10" id="KW-1185">Reference proteome</keyword>
<dbReference type="Gene3D" id="3.10.100.10">
    <property type="entry name" value="Mannose-Binding Protein A, subunit A"/>
    <property type="match status" value="1"/>
</dbReference>
<evidence type="ECO:0000256" key="6">
    <source>
        <dbReference type="ARBA" id="ARBA00023292"/>
    </source>
</evidence>
<keyword evidence="2" id="KW-0732">Signal</keyword>
<dbReference type="SUPFAM" id="SSF56436">
    <property type="entry name" value="C-type lectin-like"/>
    <property type="match status" value="1"/>
</dbReference>
<dbReference type="Pfam" id="PF24973">
    <property type="entry name" value="EGF_LMN_ATRN"/>
    <property type="match status" value="1"/>
</dbReference>
<dbReference type="InterPro" id="IPR056863">
    <property type="entry name" value="LMN_ATRN_NET-like_EGF"/>
</dbReference>
<feature type="disulfide bond" evidence="7">
    <location>
        <begin position="294"/>
        <end position="303"/>
    </location>
</feature>
<organism evidence="9 10">
    <name type="scientific">Amazona aestiva</name>
    <name type="common">Blue-fronted Amazon parrot</name>
    <dbReference type="NCBI Taxonomy" id="12930"/>
    <lineage>
        <taxon>Eukaryota</taxon>
        <taxon>Metazoa</taxon>
        <taxon>Chordata</taxon>
        <taxon>Craniata</taxon>
        <taxon>Vertebrata</taxon>
        <taxon>Euteleostomi</taxon>
        <taxon>Archelosauria</taxon>
        <taxon>Archosauria</taxon>
        <taxon>Dinosauria</taxon>
        <taxon>Saurischia</taxon>
        <taxon>Theropoda</taxon>
        <taxon>Coelurosauria</taxon>
        <taxon>Aves</taxon>
        <taxon>Neognathae</taxon>
        <taxon>Neoaves</taxon>
        <taxon>Telluraves</taxon>
        <taxon>Australaves</taxon>
        <taxon>Psittaciformes</taxon>
        <taxon>Psittacidae</taxon>
        <taxon>Amazona</taxon>
    </lineage>
</organism>
<dbReference type="PANTHER" id="PTHR46376">
    <property type="entry name" value="LEUCINE-ZIPPER-LIKE TRANSCRIPTIONAL REGULATOR 1"/>
    <property type="match status" value="1"/>
</dbReference>
<dbReference type="InterPro" id="IPR002049">
    <property type="entry name" value="LE_dom"/>
</dbReference>
<proteinExistence type="predicted"/>
<dbReference type="InterPro" id="IPR016187">
    <property type="entry name" value="CTDL_fold"/>
</dbReference>
<protein>
    <submittedName>
        <fullName evidence="9">Attractin-like protein 1</fullName>
    </submittedName>
</protein>
<dbReference type="Proteomes" id="UP000051836">
    <property type="component" value="Unassembled WGS sequence"/>
</dbReference>
<evidence type="ECO:0000256" key="5">
    <source>
        <dbReference type="ARBA" id="ARBA00023180"/>
    </source>
</evidence>
<dbReference type="GO" id="GO:0005794">
    <property type="term" value="C:Golgi apparatus"/>
    <property type="evidence" value="ECO:0007669"/>
    <property type="project" value="TreeGrafter"/>
</dbReference>
<dbReference type="STRING" id="12930.A0A0Q3TMD2"/>
<dbReference type="EMBL" id="LMAW01002225">
    <property type="protein sequence ID" value="KQK81662.1"/>
    <property type="molecule type" value="Genomic_DNA"/>
</dbReference>
<keyword evidence="5" id="KW-0325">Glycoprotein</keyword>
<dbReference type="SMART" id="SM00423">
    <property type="entry name" value="PSI"/>
    <property type="match status" value="2"/>
</dbReference>
<sequence>MTDATGTRIVRVVQPIQMGASGVMTRSAFQQIVTVAWETAYLKYYLTHSEVSHGGQSVKNYTKCHVRNEQICNKLTSCKSCSLHLNCQWDQRQQECQALPAHLCGEGWSHIGDACLRINSSRESYDNAKLYCYNLSGNLASLTTSKEVEFVLDEIQKYTLQWLPGEPNDSGFCAYLERAEVAGLKANPCTAMADGLVCEKPVAQNCSGLRTCGQCLEQPGCGWCNDPSNTGKGQCLEGSSRGPMKAVGMHSNEMVLDASLCPKEKNYEWSFIQCPACQCNGHSTCINSNVCDQCKNLTTGKQCETCMPGYYGDPTNGGQCTEETLLKATMGTIKNRALFL</sequence>
<evidence type="ECO:0000313" key="9">
    <source>
        <dbReference type="EMBL" id="KQK81662.1"/>
    </source>
</evidence>
<keyword evidence="3" id="KW-0677">Repeat</keyword>
<evidence type="ECO:0000256" key="2">
    <source>
        <dbReference type="ARBA" id="ARBA00022729"/>
    </source>
</evidence>
<gene>
    <name evidence="9" type="ORF">AAES_80362</name>
</gene>
<evidence type="ECO:0000256" key="3">
    <source>
        <dbReference type="ARBA" id="ARBA00022737"/>
    </source>
</evidence>
<dbReference type="PANTHER" id="PTHR46376:SF2">
    <property type="entry name" value="DISTRACTED, ISOFORM B"/>
    <property type="match status" value="1"/>
</dbReference>
<dbReference type="InterPro" id="IPR001304">
    <property type="entry name" value="C-type_lectin-like"/>
</dbReference>
<dbReference type="OrthoDB" id="9998912at2759"/>
<comment type="caution">
    <text evidence="9">The sequence shown here is derived from an EMBL/GenBank/DDBJ whole genome shotgun (WGS) entry which is preliminary data.</text>
</comment>
<name>A0A0Q3TMD2_AMAAE</name>
<evidence type="ECO:0000256" key="4">
    <source>
        <dbReference type="ARBA" id="ARBA00023157"/>
    </source>
</evidence>